<accession>A0ABU0KFZ1</accession>
<protein>
    <submittedName>
        <fullName evidence="3">Anti-sigma regulatory factor (Ser/Thr protein kinase)</fullName>
    </submittedName>
</protein>
<evidence type="ECO:0000313" key="3">
    <source>
        <dbReference type="EMBL" id="MDQ0488315.1"/>
    </source>
</evidence>
<keyword evidence="1" id="KW-0418">Kinase</keyword>
<keyword evidence="1" id="KW-0808">Transferase</keyword>
<dbReference type="Pfam" id="PF13581">
    <property type="entry name" value="HATPase_c_2"/>
    <property type="match status" value="1"/>
</dbReference>
<dbReference type="InterPro" id="IPR036890">
    <property type="entry name" value="HATPase_C_sf"/>
</dbReference>
<reference evidence="3 4" key="1">
    <citation type="submission" date="2023-07" db="EMBL/GenBank/DDBJ databases">
        <title>Genomic Encyclopedia of Type Strains, Phase IV (KMG-IV): sequencing the most valuable type-strain genomes for metagenomic binning, comparative biology and taxonomic classification.</title>
        <authorList>
            <person name="Goeker M."/>
        </authorList>
    </citation>
    <scope>NUCLEOTIDE SEQUENCE [LARGE SCALE GENOMIC DNA]</scope>
    <source>
        <strain evidence="3 4">DSM 40573</strain>
    </source>
</reference>
<organism evidence="3 4">
    <name type="scientific">Streptomyces thermodiastaticus</name>
    <dbReference type="NCBI Taxonomy" id="44061"/>
    <lineage>
        <taxon>Bacteria</taxon>
        <taxon>Bacillati</taxon>
        <taxon>Actinomycetota</taxon>
        <taxon>Actinomycetes</taxon>
        <taxon>Kitasatosporales</taxon>
        <taxon>Streptomycetaceae</taxon>
        <taxon>Streptomyces</taxon>
    </lineage>
</organism>
<evidence type="ECO:0000259" key="2">
    <source>
        <dbReference type="Pfam" id="PF13581"/>
    </source>
</evidence>
<dbReference type="InterPro" id="IPR003594">
    <property type="entry name" value="HATPase_dom"/>
</dbReference>
<proteinExistence type="predicted"/>
<comment type="caution">
    <text evidence="3">The sequence shown here is derived from an EMBL/GenBank/DDBJ whole genome shotgun (WGS) entry which is preliminary data.</text>
</comment>
<dbReference type="CDD" id="cd16936">
    <property type="entry name" value="HATPase_RsbW-like"/>
    <property type="match status" value="1"/>
</dbReference>
<dbReference type="PANTHER" id="PTHR35526">
    <property type="entry name" value="ANTI-SIGMA-F FACTOR RSBW-RELATED"/>
    <property type="match status" value="1"/>
</dbReference>
<dbReference type="PANTHER" id="PTHR35526:SF3">
    <property type="entry name" value="ANTI-SIGMA-F FACTOR RSBW"/>
    <property type="match status" value="1"/>
</dbReference>
<keyword evidence="1" id="KW-0723">Serine/threonine-protein kinase</keyword>
<dbReference type="SUPFAM" id="SSF55874">
    <property type="entry name" value="ATPase domain of HSP90 chaperone/DNA topoisomerase II/histidine kinase"/>
    <property type="match status" value="1"/>
</dbReference>
<gene>
    <name evidence="3" type="ORF">QO019_003175</name>
</gene>
<dbReference type="Gene3D" id="3.30.565.10">
    <property type="entry name" value="Histidine kinase-like ATPase, C-terminal domain"/>
    <property type="match status" value="1"/>
</dbReference>
<keyword evidence="4" id="KW-1185">Reference proteome</keyword>
<name>A0ABU0KFZ1_9ACTN</name>
<feature type="domain" description="Histidine kinase/HSP90-like ATPase" evidence="2">
    <location>
        <begin position="3"/>
        <end position="106"/>
    </location>
</feature>
<dbReference type="InterPro" id="IPR050267">
    <property type="entry name" value="Anti-sigma-factor_SerPK"/>
</dbReference>
<dbReference type="EMBL" id="JAUSWC010000010">
    <property type="protein sequence ID" value="MDQ0488315.1"/>
    <property type="molecule type" value="Genomic_DNA"/>
</dbReference>
<dbReference type="Proteomes" id="UP001236795">
    <property type="component" value="Unassembled WGS sequence"/>
</dbReference>
<evidence type="ECO:0000256" key="1">
    <source>
        <dbReference type="ARBA" id="ARBA00022527"/>
    </source>
</evidence>
<sequence length="221" mass="23834">MAFTAQPEEVTHLRSAVRIHLTAWGLDDQVDTAQLCVSELVSNIVTHVGTGTPGSLALSTDGERLRVEVHDPDTRALPTLVDAEIDAEGGRGMALVAALADRWGVQVHDDHKVTWCEFAVAASAAPEGEPSVERADALLDVYVTLKPPACSYDRESGRVRRRVEEESVIDMVTDLLFRLRAHGGDVDRALDCAQSRLEGAASFVALNADTQDAVGQPRRNA</sequence>
<dbReference type="RefSeq" id="WP_258902353.1">
    <property type="nucleotide sequence ID" value="NZ_JAUSWC010000010.1"/>
</dbReference>
<evidence type="ECO:0000313" key="4">
    <source>
        <dbReference type="Proteomes" id="UP001236795"/>
    </source>
</evidence>